<dbReference type="Pfam" id="PF04909">
    <property type="entry name" value="Amidohydro_2"/>
    <property type="match status" value="1"/>
</dbReference>
<feature type="domain" description="Amidohydrolase-related" evidence="2">
    <location>
        <begin position="131"/>
        <end position="374"/>
    </location>
</feature>
<geneLocation type="plasmid" evidence="4">
    <name>phsl2</name>
</geneLocation>
<dbReference type="EMBL" id="CP018223">
    <property type="protein sequence ID" value="API61432.1"/>
    <property type="molecule type" value="Genomic_DNA"/>
</dbReference>
<dbReference type="AlphaFoldDB" id="A0A1L4A0N5"/>
<dbReference type="InterPro" id="IPR032466">
    <property type="entry name" value="Metal_Hydrolase"/>
</dbReference>
<proteinExistence type="predicted"/>
<dbReference type="SUPFAM" id="SSF51556">
    <property type="entry name" value="Metallo-dependent hydrolases"/>
    <property type="match status" value="1"/>
</dbReference>
<dbReference type="Proteomes" id="UP000182063">
    <property type="component" value="Plasmid pHSL2"/>
</dbReference>
<keyword evidence="3" id="KW-0614">Plasmid</keyword>
<dbReference type="GO" id="GO:0016787">
    <property type="term" value="F:hydrolase activity"/>
    <property type="evidence" value="ECO:0007669"/>
    <property type="project" value="UniProtKB-KW"/>
</dbReference>
<dbReference type="GO" id="GO:0016831">
    <property type="term" value="F:carboxy-lyase activity"/>
    <property type="evidence" value="ECO:0007669"/>
    <property type="project" value="InterPro"/>
</dbReference>
<evidence type="ECO:0000259" key="2">
    <source>
        <dbReference type="Pfam" id="PF04909"/>
    </source>
</evidence>
<accession>A0A1L4A0N5</accession>
<dbReference type="InterPro" id="IPR006680">
    <property type="entry name" value="Amidohydro-rel"/>
</dbReference>
<evidence type="ECO:0000256" key="1">
    <source>
        <dbReference type="ARBA" id="ARBA00023239"/>
    </source>
</evidence>
<keyword evidence="3" id="KW-0378">Hydrolase</keyword>
<name>A0A1L4A0N5_9SPHN</name>
<dbReference type="GO" id="GO:0005737">
    <property type="term" value="C:cytoplasm"/>
    <property type="evidence" value="ECO:0007669"/>
    <property type="project" value="TreeGrafter"/>
</dbReference>
<reference evidence="3 4" key="1">
    <citation type="submission" date="2016-11" db="EMBL/GenBank/DDBJ databases">
        <title>Complete Genome Sequence of alachlor-degrading Sphingomonas sp. strain JJ-A5.</title>
        <authorList>
            <person name="Lee H."/>
            <person name="Ka J.-O."/>
        </authorList>
    </citation>
    <scope>NUCLEOTIDE SEQUENCE [LARGE SCALE GENOMIC DNA]</scope>
    <source>
        <strain evidence="3 4">JJ-A5</strain>
        <plasmid evidence="4">phsl2</plasmid>
    </source>
</reference>
<evidence type="ECO:0000313" key="4">
    <source>
        <dbReference type="Proteomes" id="UP000182063"/>
    </source>
</evidence>
<evidence type="ECO:0000313" key="3">
    <source>
        <dbReference type="EMBL" id="API61432.1"/>
    </source>
</evidence>
<sequence length="378" mass="42652">MALEDLEVSLNRTLKGRSAGLPEGTVLVSSDSHWNITEDIFYERAPAALKDRMPRIWIDERGNLCIGIRHENLLAGPIEELLASFNRPGFRDLKARMADLDDDGVSMEIVYPQWLMLYLHHPDLEMREWLFRIYNEYLADLEKESGGRFHGVGIPVYWDSAKAAASIEHIKRLGLKAAMLPVNAGNSPAGVKVNYATDDLDDMWSAAEDCHLPITYHIGENPNLEGPGGVGAGLLATFMPFRRSLGDMIFGGIFDRHPTLRVVFAEAGINWVPGALQDAEMIFDSWGRFLDPKIKRRPTEYWREHCYATFMADQVGFDLIDYIGADRVMWATDYPHNEGSHGYTEKVVNDIVQRVGPVYAKKILGETAIEVFDLKIPR</sequence>
<protein>
    <submittedName>
        <fullName evidence="3">Amidohydrolase</fullName>
    </submittedName>
</protein>
<keyword evidence="4" id="KW-1185">Reference proteome</keyword>
<dbReference type="PANTHER" id="PTHR21240:SF28">
    <property type="entry name" value="ISO-OROTATE DECARBOXYLASE (EUROFUNG)"/>
    <property type="match status" value="1"/>
</dbReference>
<dbReference type="InterPro" id="IPR032465">
    <property type="entry name" value="ACMSD"/>
</dbReference>
<organism evidence="3 4">
    <name type="scientific">Tardibacter chloracetimidivorans</name>
    <dbReference type="NCBI Taxonomy" id="1921510"/>
    <lineage>
        <taxon>Bacteria</taxon>
        <taxon>Pseudomonadati</taxon>
        <taxon>Pseudomonadota</taxon>
        <taxon>Alphaproteobacteria</taxon>
        <taxon>Sphingomonadales</taxon>
        <taxon>Sphingomonadaceae</taxon>
        <taxon>Tardibacter</taxon>
    </lineage>
</organism>
<dbReference type="KEGG" id="sphj:BSL82_18400"/>
<keyword evidence="1" id="KW-0456">Lyase</keyword>
<dbReference type="PANTHER" id="PTHR21240">
    <property type="entry name" value="2-AMINO-3-CARBOXYLMUCONATE-6-SEMIALDEHYDE DECARBOXYLASE"/>
    <property type="match status" value="1"/>
</dbReference>
<gene>
    <name evidence="3" type="ORF">BSL82_18400</name>
</gene>
<dbReference type="GO" id="GO:0019748">
    <property type="term" value="P:secondary metabolic process"/>
    <property type="evidence" value="ECO:0007669"/>
    <property type="project" value="TreeGrafter"/>
</dbReference>
<dbReference type="Gene3D" id="3.20.20.140">
    <property type="entry name" value="Metal-dependent hydrolases"/>
    <property type="match status" value="1"/>
</dbReference>